<keyword evidence="2" id="KW-1185">Reference proteome</keyword>
<comment type="caution">
    <text evidence="1">The sequence shown here is derived from an EMBL/GenBank/DDBJ whole genome shotgun (WGS) entry which is preliminary data.</text>
</comment>
<dbReference type="EMBL" id="JADWDJ010000007">
    <property type="protein sequence ID" value="KAG5277608.1"/>
    <property type="molecule type" value="Genomic_DNA"/>
</dbReference>
<evidence type="ECO:0000313" key="1">
    <source>
        <dbReference type="EMBL" id="KAG5277608.1"/>
    </source>
</evidence>
<reference evidence="1" key="1">
    <citation type="submission" date="2020-10" db="EMBL/GenBank/DDBJ databases">
        <title>Chromosome-scale genome assembly of the Allis shad, Alosa alosa.</title>
        <authorList>
            <person name="Margot Z."/>
            <person name="Christophe K."/>
            <person name="Cabau C."/>
            <person name="Louis A."/>
            <person name="Berthelot C."/>
            <person name="Parey E."/>
            <person name="Roest Crollius H."/>
            <person name="Montfort J."/>
            <person name="Robinson-Rechavi M."/>
            <person name="Bucao C."/>
            <person name="Bouchez O."/>
            <person name="Gislard M."/>
            <person name="Lluch J."/>
            <person name="Milhes M."/>
            <person name="Lampietro C."/>
            <person name="Lopez Roques C."/>
            <person name="Donnadieu C."/>
            <person name="Braasch I."/>
            <person name="Desvignes T."/>
            <person name="Postlethwait J."/>
            <person name="Bobe J."/>
            <person name="Guiguen Y."/>
        </authorList>
    </citation>
    <scope>NUCLEOTIDE SEQUENCE</scope>
    <source>
        <strain evidence="1">M-15738</strain>
        <tissue evidence="1">Blood</tissue>
    </source>
</reference>
<dbReference type="AlphaFoldDB" id="A0AAV6GQY5"/>
<dbReference type="Proteomes" id="UP000823561">
    <property type="component" value="Chromosome 7"/>
</dbReference>
<name>A0AAV6GQY5_9TELE</name>
<evidence type="ECO:0000313" key="2">
    <source>
        <dbReference type="Proteomes" id="UP000823561"/>
    </source>
</evidence>
<sequence length="382" mass="43556">MTLPHAKSSQEFFVDPKDNVSEALCLLLHRVFSWLLQVCVDITLSSSVVQKLQRSCAFLNVPTNCKTAWLSVQAVRCWDDGLLVAVLKGQNISGRTKRTRSSVSSLQETGAVVTERVRQLLQQDRYREVARYLKVVQSDKTSMIQELRDLVPLHLCQAGDFQAAIEALFKSSTFTGQAPRPHPSSWHHPMAASRWEPIKGVCVLKASQVVKFALRVLHCNTSTFNDVLTWENLLMFVSSQPRPDGRVELTEYLQPDDQYLMRAHEIITSILTDLGTSHLQIPKSFIGVYPRQALSPIEELLQPHPQKLSADENVFISDFLCLFFLDGECQIPLNTNLLLANWNESSFPWQYTLRQTLEHWRADLSPDKYNILQRMKAAWATY</sequence>
<accession>A0AAV6GQY5</accession>
<proteinExistence type="predicted"/>
<organism evidence="1 2">
    <name type="scientific">Alosa alosa</name>
    <name type="common">allis shad</name>
    <dbReference type="NCBI Taxonomy" id="278164"/>
    <lineage>
        <taxon>Eukaryota</taxon>
        <taxon>Metazoa</taxon>
        <taxon>Chordata</taxon>
        <taxon>Craniata</taxon>
        <taxon>Vertebrata</taxon>
        <taxon>Euteleostomi</taxon>
        <taxon>Actinopterygii</taxon>
        <taxon>Neopterygii</taxon>
        <taxon>Teleostei</taxon>
        <taxon>Clupei</taxon>
        <taxon>Clupeiformes</taxon>
        <taxon>Clupeoidei</taxon>
        <taxon>Clupeidae</taxon>
        <taxon>Alosa</taxon>
    </lineage>
</organism>
<gene>
    <name evidence="1" type="ORF">AALO_G00089360</name>
</gene>
<protein>
    <submittedName>
        <fullName evidence="1">Uncharacterized protein</fullName>
    </submittedName>
</protein>